<gene>
    <name evidence="5" type="ordered locus">HPL003_21715</name>
</gene>
<evidence type="ECO:0000313" key="6">
    <source>
        <dbReference type="Proteomes" id="UP000005876"/>
    </source>
</evidence>
<proteinExistence type="predicted"/>
<dbReference type="GO" id="GO:0003677">
    <property type="term" value="F:DNA binding"/>
    <property type="evidence" value="ECO:0007669"/>
    <property type="project" value="UniProtKB-KW"/>
</dbReference>
<sequence length="242" mass="27894">MRHQEHIQDHLKIAEYIIQQIKNNEILPGQKVPSQHQLVERFRVDRNVVRRALTRLENLGWVVPVQGKGCYANKRPPVVTSVLTRFEDTRFLNGDQPVTHLVEWCLDEPTTAERENLKLTMQDKVYRVETLRFSGTAPLNLATASYPEKNFPEIETYLSDSPSFSNLLFDLHKTNLSRKFTIIEARMPTEREAELLEISQEIPIVQSISVRGHPDGTPATMVIGRARGDRCQYVIDFENTEN</sequence>
<dbReference type="CDD" id="cd07377">
    <property type="entry name" value="WHTH_GntR"/>
    <property type="match status" value="1"/>
</dbReference>
<dbReference type="Pfam" id="PF00392">
    <property type="entry name" value="GntR"/>
    <property type="match status" value="1"/>
</dbReference>
<dbReference type="Gene3D" id="1.10.10.10">
    <property type="entry name" value="Winged helix-like DNA-binding domain superfamily/Winged helix DNA-binding domain"/>
    <property type="match status" value="1"/>
</dbReference>
<accession>G7VPS3</accession>
<dbReference type="Pfam" id="PF07702">
    <property type="entry name" value="UTRA"/>
    <property type="match status" value="1"/>
</dbReference>
<dbReference type="SMART" id="SM00866">
    <property type="entry name" value="UTRA"/>
    <property type="match status" value="1"/>
</dbReference>
<dbReference type="EMBL" id="CP003107">
    <property type="protein sequence ID" value="AET61071.1"/>
    <property type="molecule type" value="Genomic_DNA"/>
</dbReference>
<protein>
    <submittedName>
        <fullName evidence="5">GntR family transcriptional regulator</fullName>
    </submittedName>
</protein>
<dbReference type="GO" id="GO:0045892">
    <property type="term" value="P:negative regulation of DNA-templated transcription"/>
    <property type="evidence" value="ECO:0007669"/>
    <property type="project" value="TreeGrafter"/>
</dbReference>
<dbReference type="InterPro" id="IPR011663">
    <property type="entry name" value="UTRA"/>
</dbReference>
<evidence type="ECO:0000256" key="2">
    <source>
        <dbReference type="ARBA" id="ARBA00023125"/>
    </source>
</evidence>
<reference evidence="5 6" key="3">
    <citation type="journal article" date="2012" name="J. Bacteriol.">
        <title>Genome Sequence of Paenibacillus terrae HPL-003, a Xylanase-Producing Bacterium Isolated from Soil Found in Forest Residue.</title>
        <authorList>
            <person name="Shin S.H."/>
            <person name="Kim S."/>
            <person name="Kim J.Y."/>
            <person name="Song H.Y."/>
            <person name="Cho S.J."/>
            <person name="Kim D.R."/>
            <person name="Lee K.I."/>
            <person name="Lim H.K."/>
            <person name="Park N.J."/>
            <person name="Hwang I.T."/>
            <person name="Yang K.S."/>
        </authorList>
    </citation>
    <scope>NUCLEOTIDE SEQUENCE [LARGE SCALE GENOMIC DNA]</scope>
    <source>
        <strain evidence="5 6">HPL-003</strain>
    </source>
</reference>
<dbReference type="InterPro" id="IPR050679">
    <property type="entry name" value="Bact_HTH_transcr_reg"/>
</dbReference>
<name>G7VPS3_PAETH</name>
<dbReference type="PANTHER" id="PTHR44846">
    <property type="entry name" value="MANNOSYL-D-GLYCERATE TRANSPORT/METABOLISM SYSTEM REPRESSOR MNGR-RELATED"/>
    <property type="match status" value="1"/>
</dbReference>
<reference key="2">
    <citation type="submission" date="2011-11" db="EMBL/GenBank/DDBJ databases">
        <authorList>
            <person name="Shin S.H."/>
            <person name="Kim S."/>
            <person name="Kim J.Y."/>
        </authorList>
    </citation>
    <scope>NUCLEOTIDE SEQUENCE</scope>
    <source>
        <strain>HPL-003</strain>
    </source>
</reference>
<evidence type="ECO:0000256" key="3">
    <source>
        <dbReference type="ARBA" id="ARBA00023163"/>
    </source>
</evidence>
<dbReference type="KEGG" id="pta:HPL003_21715"/>
<dbReference type="GO" id="GO:0003700">
    <property type="term" value="F:DNA-binding transcription factor activity"/>
    <property type="evidence" value="ECO:0007669"/>
    <property type="project" value="InterPro"/>
</dbReference>
<dbReference type="InterPro" id="IPR028978">
    <property type="entry name" value="Chorismate_lyase_/UTRA_dom_sf"/>
</dbReference>
<dbReference type="SUPFAM" id="SSF64288">
    <property type="entry name" value="Chorismate lyase-like"/>
    <property type="match status" value="1"/>
</dbReference>
<feature type="domain" description="HTH gntR-type" evidence="4">
    <location>
        <begin position="7"/>
        <end position="75"/>
    </location>
</feature>
<dbReference type="Proteomes" id="UP000005876">
    <property type="component" value="Chromosome"/>
</dbReference>
<dbReference type="HOGENOM" id="CLU_063236_2_2_9"/>
<dbReference type="PRINTS" id="PR00035">
    <property type="entry name" value="HTHGNTR"/>
</dbReference>
<reference evidence="6" key="1">
    <citation type="submission" date="2011-11" db="EMBL/GenBank/DDBJ databases">
        <title>Complete sequence of Paenibacillus terrae HPL-003.</title>
        <authorList>
            <person name="Shin S.H."/>
            <person name="Kim S."/>
            <person name="Kim J.Y."/>
        </authorList>
    </citation>
    <scope>NUCLEOTIDE SEQUENCE [LARGE SCALE GENOMIC DNA]</scope>
    <source>
        <strain evidence="6">HPL-003</strain>
    </source>
</reference>
<keyword evidence="1" id="KW-0805">Transcription regulation</keyword>
<dbReference type="InterPro" id="IPR000524">
    <property type="entry name" value="Tscrpt_reg_HTH_GntR"/>
</dbReference>
<dbReference type="Gene3D" id="3.40.1410.10">
    <property type="entry name" value="Chorismate lyase-like"/>
    <property type="match status" value="1"/>
</dbReference>
<dbReference type="OrthoDB" id="457376at2"/>
<evidence type="ECO:0000313" key="5">
    <source>
        <dbReference type="EMBL" id="AET61071.1"/>
    </source>
</evidence>
<dbReference type="InterPro" id="IPR036388">
    <property type="entry name" value="WH-like_DNA-bd_sf"/>
</dbReference>
<organism evidence="5 6">
    <name type="scientific">Paenibacillus terrae (strain HPL-003)</name>
    <dbReference type="NCBI Taxonomy" id="985665"/>
    <lineage>
        <taxon>Bacteria</taxon>
        <taxon>Bacillati</taxon>
        <taxon>Bacillota</taxon>
        <taxon>Bacilli</taxon>
        <taxon>Bacillales</taxon>
        <taxon>Paenibacillaceae</taxon>
        <taxon>Paenibacillus</taxon>
    </lineage>
</organism>
<dbReference type="eggNOG" id="COG2188">
    <property type="taxonomic scope" value="Bacteria"/>
</dbReference>
<keyword evidence="2" id="KW-0238">DNA-binding</keyword>
<dbReference type="SUPFAM" id="SSF46785">
    <property type="entry name" value="Winged helix' DNA-binding domain"/>
    <property type="match status" value="1"/>
</dbReference>
<dbReference type="RefSeq" id="WP_014281766.1">
    <property type="nucleotide sequence ID" value="NC_016641.1"/>
</dbReference>
<dbReference type="STRING" id="985665.HPL003_21715"/>
<dbReference type="AlphaFoldDB" id="G7VPS3"/>
<evidence type="ECO:0000256" key="1">
    <source>
        <dbReference type="ARBA" id="ARBA00023015"/>
    </source>
</evidence>
<dbReference type="SMART" id="SM00345">
    <property type="entry name" value="HTH_GNTR"/>
    <property type="match status" value="1"/>
</dbReference>
<evidence type="ECO:0000259" key="4">
    <source>
        <dbReference type="PROSITE" id="PS50949"/>
    </source>
</evidence>
<dbReference type="PANTHER" id="PTHR44846:SF1">
    <property type="entry name" value="MANNOSYL-D-GLYCERATE TRANSPORT_METABOLISM SYSTEM REPRESSOR MNGR-RELATED"/>
    <property type="match status" value="1"/>
</dbReference>
<dbReference type="InterPro" id="IPR036390">
    <property type="entry name" value="WH_DNA-bd_sf"/>
</dbReference>
<keyword evidence="3" id="KW-0804">Transcription</keyword>
<dbReference type="PROSITE" id="PS50949">
    <property type="entry name" value="HTH_GNTR"/>
    <property type="match status" value="1"/>
</dbReference>